<evidence type="ECO:0000256" key="10">
    <source>
        <dbReference type="RuleBase" id="RU000304"/>
    </source>
</evidence>
<dbReference type="SUPFAM" id="SSF56112">
    <property type="entry name" value="Protein kinase-like (PK-like)"/>
    <property type="match status" value="1"/>
</dbReference>
<keyword evidence="2 10" id="KW-0723">Serine/threonine-protein kinase</keyword>
<keyword evidence="13" id="KW-1185">Reference proteome</keyword>
<evidence type="ECO:0000313" key="13">
    <source>
        <dbReference type="Proteomes" id="UP000054279"/>
    </source>
</evidence>
<gene>
    <name evidence="12" type="ORF">M422DRAFT_34875</name>
</gene>
<dbReference type="InterPro" id="IPR050236">
    <property type="entry name" value="Ser_Thr_kinase_AGC"/>
</dbReference>
<dbReference type="GO" id="GO:0005524">
    <property type="term" value="F:ATP binding"/>
    <property type="evidence" value="ECO:0007669"/>
    <property type="project" value="UniProtKB-UniRule"/>
</dbReference>
<dbReference type="GO" id="GO:0004674">
    <property type="term" value="F:protein serine/threonine kinase activity"/>
    <property type="evidence" value="ECO:0007669"/>
    <property type="project" value="UniProtKB-KW"/>
</dbReference>
<keyword evidence="5" id="KW-0418">Kinase</keyword>
<dbReference type="HOGENOM" id="CLU_044630_0_0_1"/>
<dbReference type="InterPro" id="IPR011009">
    <property type="entry name" value="Kinase-like_dom_sf"/>
</dbReference>
<evidence type="ECO:0000256" key="3">
    <source>
        <dbReference type="ARBA" id="ARBA00022679"/>
    </source>
</evidence>
<comment type="catalytic activity">
    <reaction evidence="7">
        <text>L-threonyl-[protein] + ATP = O-phospho-L-threonyl-[protein] + ADP + H(+)</text>
        <dbReference type="Rhea" id="RHEA:46608"/>
        <dbReference type="Rhea" id="RHEA-COMP:11060"/>
        <dbReference type="Rhea" id="RHEA-COMP:11605"/>
        <dbReference type="ChEBI" id="CHEBI:15378"/>
        <dbReference type="ChEBI" id="CHEBI:30013"/>
        <dbReference type="ChEBI" id="CHEBI:30616"/>
        <dbReference type="ChEBI" id="CHEBI:61977"/>
        <dbReference type="ChEBI" id="CHEBI:456216"/>
        <dbReference type="EC" id="2.7.11.1"/>
    </reaction>
</comment>
<evidence type="ECO:0000256" key="9">
    <source>
        <dbReference type="PROSITE-ProRule" id="PRU10141"/>
    </source>
</evidence>
<evidence type="ECO:0000256" key="7">
    <source>
        <dbReference type="ARBA" id="ARBA00047899"/>
    </source>
</evidence>
<protein>
    <recommendedName>
        <fullName evidence="1">non-specific serine/threonine protein kinase</fullName>
        <ecNumber evidence="1">2.7.11.1</ecNumber>
    </recommendedName>
</protein>
<dbReference type="PANTHER" id="PTHR24356">
    <property type="entry name" value="SERINE/THREONINE-PROTEIN KINASE"/>
    <property type="match status" value="1"/>
</dbReference>
<feature type="binding site" evidence="9">
    <location>
        <position position="107"/>
    </location>
    <ligand>
        <name>ATP</name>
        <dbReference type="ChEBI" id="CHEBI:30616"/>
    </ligand>
</feature>
<accession>A0A0C9VBU8</accession>
<dbReference type="Proteomes" id="UP000054279">
    <property type="component" value="Unassembled WGS sequence"/>
</dbReference>
<dbReference type="InterPro" id="IPR017441">
    <property type="entry name" value="Protein_kinase_ATP_BS"/>
</dbReference>
<dbReference type="AlphaFoldDB" id="A0A0C9VBU8"/>
<dbReference type="InterPro" id="IPR008271">
    <property type="entry name" value="Ser/Thr_kinase_AS"/>
</dbReference>
<dbReference type="OrthoDB" id="346907at2759"/>
<feature type="domain" description="Protein kinase" evidence="11">
    <location>
        <begin position="71"/>
        <end position="327"/>
    </location>
</feature>
<evidence type="ECO:0000256" key="5">
    <source>
        <dbReference type="ARBA" id="ARBA00022777"/>
    </source>
</evidence>
<comment type="similarity">
    <text evidence="10">Belongs to the protein kinase superfamily.</text>
</comment>
<dbReference type="EMBL" id="KN837194">
    <property type="protein sequence ID" value="KIJ34960.1"/>
    <property type="molecule type" value="Genomic_DNA"/>
</dbReference>
<evidence type="ECO:0000256" key="4">
    <source>
        <dbReference type="ARBA" id="ARBA00022741"/>
    </source>
</evidence>
<dbReference type="InterPro" id="IPR000719">
    <property type="entry name" value="Prot_kinase_dom"/>
</dbReference>
<keyword evidence="3" id="KW-0808">Transferase</keyword>
<dbReference type="PROSITE" id="PS50011">
    <property type="entry name" value="PROTEIN_KINASE_DOM"/>
    <property type="match status" value="1"/>
</dbReference>
<dbReference type="PROSITE" id="PS00108">
    <property type="entry name" value="PROTEIN_KINASE_ST"/>
    <property type="match status" value="1"/>
</dbReference>
<reference evidence="12 13" key="1">
    <citation type="submission" date="2014-06" db="EMBL/GenBank/DDBJ databases">
        <title>Evolutionary Origins and Diversification of the Mycorrhizal Mutualists.</title>
        <authorList>
            <consortium name="DOE Joint Genome Institute"/>
            <consortium name="Mycorrhizal Genomics Consortium"/>
            <person name="Kohler A."/>
            <person name="Kuo A."/>
            <person name="Nagy L.G."/>
            <person name="Floudas D."/>
            <person name="Copeland A."/>
            <person name="Barry K.W."/>
            <person name="Cichocki N."/>
            <person name="Veneault-Fourrey C."/>
            <person name="LaButti K."/>
            <person name="Lindquist E.A."/>
            <person name="Lipzen A."/>
            <person name="Lundell T."/>
            <person name="Morin E."/>
            <person name="Murat C."/>
            <person name="Riley R."/>
            <person name="Ohm R."/>
            <person name="Sun H."/>
            <person name="Tunlid A."/>
            <person name="Henrissat B."/>
            <person name="Grigoriev I.V."/>
            <person name="Hibbett D.S."/>
            <person name="Martin F."/>
        </authorList>
    </citation>
    <scope>NUCLEOTIDE SEQUENCE [LARGE SCALE GENOMIC DNA]</scope>
    <source>
        <strain evidence="12 13">SS14</strain>
    </source>
</reference>
<keyword evidence="4 9" id="KW-0547">Nucleotide-binding</keyword>
<evidence type="ECO:0000256" key="8">
    <source>
        <dbReference type="ARBA" id="ARBA00048679"/>
    </source>
</evidence>
<evidence type="ECO:0000256" key="6">
    <source>
        <dbReference type="ARBA" id="ARBA00022840"/>
    </source>
</evidence>
<comment type="catalytic activity">
    <reaction evidence="8">
        <text>L-seryl-[protein] + ATP = O-phospho-L-seryl-[protein] + ADP + H(+)</text>
        <dbReference type="Rhea" id="RHEA:17989"/>
        <dbReference type="Rhea" id="RHEA-COMP:9863"/>
        <dbReference type="Rhea" id="RHEA-COMP:11604"/>
        <dbReference type="ChEBI" id="CHEBI:15378"/>
        <dbReference type="ChEBI" id="CHEBI:29999"/>
        <dbReference type="ChEBI" id="CHEBI:30616"/>
        <dbReference type="ChEBI" id="CHEBI:83421"/>
        <dbReference type="ChEBI" id="CHEBI:456216"/>
        <dbReference type="EC" id="2.7.11.1"/>
    </reaction>
</comment>
<evidence type="ECO:0000313" key="12">
    <source>
        <dbReference type="EMBL" id="KIJ34960.1"/>
    </source>
</evidence>
<dbReference type="PROSITE" id="PS00107">
    <property type="entry name" value="PROTEIN_KINASE_ATP"/>
    <property type="match status" value="1"/>
</dbReference>
<proteinExistence type="inferred from homology"/>
<dbReference type="EC" id="2.7.11.1" evidence="1"/>
<dbReference type="Gene3D" id="1.10.510.10">
    <property type="entry name" value="Transferase(Phosphotransferase) domain 1"/>
    <property type="match status" value="1"/>
</dbReference>
<keyword evidence="6 9" id="KW-0067">ATP-binding</keyword>
<evidence type="ECO:0000256" key="2">
    <source>
        <dbReference type="ARBA" id="ARBA00022527"/>
    </source>
</evidence>
<organism evidence="12 13">
    <name type="scientific">Sphaerobolus stellatus (strain SS14)</name>
    <dbReference type="NCBI Taxonomy" id="990650"/>
    <lineage>
        <taxon>Eukaryota</taxon>
        <taxon>Fungi</taxon>
        <taxon>Dikarya</taxon>
        <taxon>Basidiomycota</taxon>
        <taxon>Agaricomycotina</taxon>
        <taxon>Agaricomycetes</taxon>
        <taxon>Phallomycetidae</taxon>
        <taxon>Geastrales</taxon>
        <taxon>Sphaerobolaceae</taxon>
        <taxon>Sphaerobolus</taxon>
    </lineage>
</organism>
<sequence length="345" mass="39813">MPVHFCNESEFSVLSQDSWIDRKRMASSGEGRSYFAPFSRERRSMLDDETRIGFNRFVLGDSVRCFYKANIILGDMLGEGGNGTVLSCHLTGPHNPHDVFPTTYAFKLSRHAHEEWDSFEVECENLEALSRLAPDCIVPYIGRVYDRRHIGQEEQEPYQGRRVGPPPIAGIILHTCLMSILMKLYGIHQADYYHGDVKLENMMMTADGRILLADFGTSGLQESTFAYVFDDMPIEKYVGPRRPSDLWNVGITLHLLVFGCTPYTGRSDAEIYRSLNNFMFEQRWTEIDPADILAREKWEALQFTKKLLVWHPEDRPSWDDIINDPYVHDQWIMMERGNCKAPLVQ</sequence>
<name>A0A0C9VBU8_SPHS4</name>
<dbReference type="Pfam" id="PF00069">
    <property type="entry name" value="Pkinase"/>
    <property type="match status" value="1"/>
</dbReference>
<dbReference type="SMART" id="SM00220">
    <property type="entry name" value="S_TKc"/>
    <property type="match status" value="1"/>
</dbReference>
<evidence type="ECO:0000259" key="11">
    <source>
        <dbReference type="PROSITE" id="PS50011"/>
    </source>
</evidence>
<evidence type="ECO:0000256" key="1">
    <source>
        <dbReference type="ARBA" id="ARBA00012513"/>
    </source>
</evidence>